<keyword evidence="4" id="KW-1185">Reference proteome</keyword>
<reference evidence="3 4" key="1">
    <citation type="submission" date="2014-12" db="EMBL/GenBank/DDBJ databases">
        <title>Whole genome sequencing of Sphingobium xenophagum OW59.</title>
        <authorList>
            <person name="Ohta Y."/>
            <person name="Nishi S."/>
            <person name="Hatada Y."/>
        </authorList>
    </citation>
    <scope>NUCLEOTIDE SEQUENCE [LARGE SCALE GENOMIC DNA]</scope>
    <source>
        <strain evidence="3 4">OW59</strain>
    </source>
</reference>
<dbReference type="RefSeq" id="WP_130752904.1">
    <property type="nucleotide sequence ID" value="NZ_BBQY01000014.1"/>
</dbReference>
<proteinExistence type="predicted"/>
<dbReference type="PANTHER" id="PTHR20992:SF9">
    <property type="entry name" value="AT15442P-RELATED"/>
    <property type="match status" value="1"/>
</dbReference>
<feature type="transmembrane region" description="Helical" evidence="2">
    <location>
        <begin position="222"/>
        <end position="242"/>
    </location>
</feature>
<evidence type="ECO:0000313" key="4">
    <source>
        <dbReference type="Proteomes" id="UP000290975"/>
    </source>
</evidence>
<dbReference type="PANTHER" id="PTHR20992">
    <property type="entry name" value="AT15442P-RELATED"/>
    <property type="match status" value="1"/>
</dbReference>
<keyword evidence="2" id="KW-0472">Membrane</keyword>
<accession>A0A401J367</accession>
<evidence type="ECO:0000256" key="2">
    <source>
        <dbReference type="SAM" id="Phobius"/>
    </source>
</evidence>
<feature type="transmembrane region" description="Helical" evidence="2">
    <location>
        <begin position="189"/>
        <end position="210"/>
    </location>
</feature>
<protein>
    <recommendedName>
        <fullName evidence="5">TIGR00341 family protein</fullName>
    </recommendedName>
</protein>
<feature type="region of interest" description="Disordered" evidence="1">
    <location>
        <begin position="1"/>
        <end position="20"/>
    </location>
</feature>
<dbReference type="AlphaFoldDB" id="A0A401J367"/>
<dbReference type="Proteomes" id="UP000290975">
    <property type="component" value="Unassembled WGS sequence"/>
</dbReference>
<feature type="transmembrane region" description="Helical" evidence="2">
    <location>
        <begin position="93"/>
        <end position="118"/>
    </location>
</feature>
<feature type="transmembrane region" description="Helical" evidence="2">
    <location>
        <begin position="69"/>
        <end position="87"/>
    </location>
</feature>
<feature type="transmembrane region" description="Helical" evidence="2">
    <location>
        <begin position="167"/>
        <end position="182"/>
    </location>
</feature>
<evidence type="ECO:0000313" key="3">
    <source>
        <dbReference type="EMBL" id="GBH31087.1"/>
    </source>
</evidence>
<feature type="transmembrane region" description="Helical" evidence="2">
    <location>
        <begin position="125"/>
        <end position="147"/>
    </location>
</feature>
<comment type="caution">
    <text evidence="3">The sequence shown here is derived from an EMBL/GenBank/DDBJ whole genome shotgun (WGS) entry which is preliminary data.</text>
</comment>
<evidence type="ECO:0008006" key="5">
    <source>
        <dbReference type="Google" id="ProtNLM"/>
    </source>
</evidence>
<name>A0A401J367_SPHXE</name>
<dbReference type="InterPro" id="IPR005240">
    <property type="entry name" value="DUF389"/>
</dbReference>
<evidence type="ECO:0000256" key="1">
    <source>
        <dbReference type="SAM" id="MobiDB-lite"/>
    </source>
</evidence>
<keyword evidence="2" id="KW-0812">Transmembrane</keyword>
<organism evidence="3 4">
    <name type="scientific">Sphingobium xenophagum</name>
    <dbReference type="NCBI Taxonomy" id="121428"/>
    <lineage>
        <taxon>Bacteria</taxon>
        <taxon>Pseudomonadati</taxon>
        <taxon>Pseudomonadota</taxon>
        <taxon>Alphaproteobacteria</taxon>
        <taxon>Sphingomonadales</taxon>
        <taxon>Sphingomonadaceae</taxon>
        <taxon>Sphingobium</taxon>
    </lineage>
</organism>
<dbReference type="Pfam" id="PF04087">
    <property type="entry name" value="DUF389"/>
    <property type="match status" value="1"/>
</dbReference>
<sequence length="352" mass="37998">MFKNSNEGTELPVQDAQPVDTTNAQIRLSEQEKPAESQGSRIFEIDALPIDNREAFDLLFFNLKSRWKLPFALMTAMSACIATLGLSENSAAVVIGAMVVAPLGQPILALGAAVALGWKQEMARFVGLIMLGSVAVFGIAFLINVFLPDATPNEQVLARTAPDLRDLGIALAAGIAGAYGYYRSEFSTVLSGVAIAVALVPPLCVAGMMLQDGRWLLAEGALLLFATNFAGIVVASLLVFFVGGSLATRERRKWFVGGVIATLVFTLGLIAPLASNYERIAEQSSVQTRRYQEVRRLLQADPDNNRVTVLSIADGQLFLLLDRRTPADPDVERLRARIEASTGYETHFVPAN</sequence>
<keyword evidence="2" id="KW-1133">Transmembrane helix</keyword>
<dbReference type="EMBL" id="BBQY01000014">
    <property type="protein sequence ID" value="GBH31087.1"/>
    <property type="molecule type" value="Genomic_DNA"/>
</dbReference>
<gene>
    <name evidence="3" type="ORF">MBESOW_P2348</name>
</gene>
<feature type="transmembrane region" description="Helical" evidence="2">
    <location>
        <begin position="254"/>
        <end position="274"/>
    </location>
</feature>